<dbReference type="Proteomes" id="UP000789833">
    <property type="component" value="Unassembled WGS sequence"/>
</dbReference>
<keyword evidence="2" id="KW-1185">Reference proteome</keyword>
<protein>
    <submittedName>
        <fullName evidence="1">Uncharacterized protein</fullName>
    </submittedName>
</protein>
<dbReference type="RefSeq" id="WP_230500202.1">
    <property type="nucleotide sequence ID" value="NZ_CAKJTJ010000004.1"/>
</dbReference>
<evidence type="ECO:0000313" key="2">
    <source>
        <dbReference type="Proteomes" id="UP000789833"/>
    </source>
</evidence>
<organism evidence="1 2">
    <name type="scientific">Sutcliffiella rhizosphaerae</name>
    <dbReference type="NCBI Taxonomy" id="2880967"/>
    <lineage>
        <taxon>Bacteria</taxon>
        <taxon>Bacillati</taxon>
        <taxon>Bacillota</taxon>
        <taxon>Bacilli</taxon>
        <taxon>Bacillales</taxon>
        <taxon>Bacillaceae</taxon>
        <taxon>Sutcliffiella</taxon>
    </lineage>
</organism>
<proteinExistence type="predicted"/>
<comment type="caution">
    <text evidence="1">The sequence shown here is derived from an EMBL/GenBank/DDBJ whole genome shotgun (WGS) entry which is preliminary data.</text>
</comment>
<accession>A0ABN8A8L3</accession>
<gene>
    <name evidence="1" type="ORF">BACCIP111883_01035</name>
</gene>
<dbReference type="EMBL" id="CAKJTJ010000004">
    <property type="protein sequence ID" value="CAG9620267.1"/>
    <property type="molecule type" value="Genomic_DNA"/>
</dbReference>
<reference evidence="1 2" key="1">
    <citation type="submission" date="2021-10" db="EMBL/GenBank/DDBJ databases">
        <authorList>
            <person name="Criscuolo A."/>
        </authorList>
    </citation>
    <scope>NUCLEOTIDE SEQUENCE [LARGE SCALE GENOMIC DNA]</scope>
    <source>
        <strain evidence="2">CIP 111883</strain>
    </source>
</reference>
<sequence length="162" mass="18635">MLDILEILGENGEIIPGKEVLQPAFIFNQNNSLIQDVIDIMVPETRKSIDPYEEVVTQLSKLIDNDSPEYVQRTLKSYETFVKTRKGQGELVYKIRDIQDNILDNIGYLTVVDLEKVIEHCEAFTKGQFIIARTLLGHVEEVKMNGWLEKSTSNNKRLIRIL</sequence>
<name>A0ABN8A8L3_9BACI</name>
<evidence type="ECO:0000313" key="1">
    <source>
        <dbReference type="EMBL" id="CAG9620267.1"/>
    </source>
</evidence>